<gene>
    <name evidence="3" type="ORF">SNAT2548_LOCUS17509</name>
</gene>
<reference evidence="3" key="1">
    <citation type="submission" date="2021-02" db="EMBL/GenBank/DDBJ databases">
        <authorList>
            <person name="Dougan E. K."/>
            <person name="Rhodes N."/>
            <person name="Thang M."/>
            <person name="Chan C."/>
        </authorList>
    </citation>
    <scope>NUCLEOTIDE SEQUENCE</scope>
</reference>
<sequence length="1970" mass="224817">MDANLLLFKPLAQQTTLSLHDSIRLLRTVIAGDSWGEIAVPVIEDHPETAMIFVGSQLTLVFGVLNLIVAVVVDTFAEARQHDVLNLAEELEQDMATDQKALQKIFNRIDADGSGEVTLSELIEGAQRDPEFRSRLQVMDIDEVDLQQLFEMIDIEGEGQVKVMEFVTPLSRWVRDSKTAPRFVKYNMMRLMHRHEEFVGSVDARFELLAGHLDEMTDCLRYLTGSRISESSRSTEEMEAGLGSGLGSSLLGSMTFESLRHSRSEGMLSSQMSLLSVKRHKTMMEPKAFDTETTTELEWVEDALDEEIVEQPRFSKRAHLPSLFKDQCSTQQETLQMQEKALASAFHNAVEVFKQSLLDATDQAVHSSLSSLGLATKEANVLRGDAHPAPESRKSQLRHGSKMRFRAFSDLHEQDPPGGEIPHLPAVDPVPPPKTILDIVSEYKSWSVATHPNACRHTCLVLAVTKFLCDMNATNYMMSNVQKLILFLLIDGDNWRAHKRQLFHLCDGAWDMEEKLSLEAWDFLSAVEGIFVSIATSIENDEKNILWSWADARNYVYKAIEGCKRRGELVDVCARIAKEHSDHVRVVTSNKTWKATWARRVADMLASYRKAWETQTHSVVLSRLFLQDCDMPMPKSQGICFSDIYLTSNWEIRSKHEAQDCYVRFDYPYFYENTLAGDPSINLPMLKERLRLFLTSLYYKNEDAFQAKLCFLCAAFQGVCTGKMLFQVGRGGDGKGMEAILDAALFGSKSSASLDSGVFLDRAEFRKSAELVWNKSNVRIQEMDSKVRFISEIWKRFVVDEEIDCRVNYGFTTKRRFGTSMKIQELNYENVPVIEESKDINKACEQLRRRVVCIRMGTSTYTLNPNEVDHDRGIYLLIPQEELASDLRHPVTASLYLRDWCLPFFRENPVGECLTMLHDLKSISDKLEMDTQWLAAKLSGRDLVPPGDDRMLVDANDEIVELVHASMPTRPILKEYLLHKIDEFPGCITSTRGRTTKLQRFVSAIDHSSLKLFRQVDHSTFEKLQINWARLKESMARHGGVNIFGDWTHWTCPFDLKHIIQTWDGNAFQDHSTFLLQHCTVRGVGDAVLRSAVTSLDETVDIERLKAYALQGVDRRQEMLERYIARHETAGLTSSDGMATVTVEYYTQPGYGRLLARGAAGQKLTREARAEAFFHCSEVDAACCHPRLLQQKLFDLDVWSDGKYTILALFIKHYQAWRYCVADYMDVSVGQAKTELIRIFYGGKPSCEIPFLMKLCAEVQTAALSIVHHPSSRMWRDLYSDRRNPEFSRLSGILSMEEAKMPESVSSLMGQAMCVLLFDGAYVQCRNLHDDIALCHGMETRDSRVGLQIRRWAPLACKSVPRLLVRRGQVQFFRTEDVADLGNCLLTSLYYMEDDLELESLSQSDLRHGMSARDFNYMTLGMSQGDDGQAYLLEWLPHGFIREELPNGALLAFHEPNSSGTSGHWWAAKICGDTEVAIFDSQAPECLLGVAFTVLEDVLRETQTATAFILTRAHTVETLRVPESSVYDLRGAGPDDPDDLVSIVTPRDTCLECASPLYPAHDVQGRLYTLNGVKKVTVTTKRCSRKTCRTHHHYNYRKVDGQMYHSLSLGDMKYVFVNSKVGFDRTFLDYHEALQFRGGISHNAIEFAQSHTLWNDPEQHYRWHREYSTAQLYYAVVQEAREMWCDSRSNQSARLFNLEVTQPLSEAFLSEYKDWWQRQQFSPAEWRRVKEVVMDGREKVAAKCPGNTPARVGRPRKDGRIRQHENGWFMAIDPATGLVMSATNMASPENNDIAKQVLQNIVERAPNLDCVIYDKMCVCQKAFLSDAKFRQVKYWCIDRFHARAHGDTCTCCPLVHRRLDLRLRNVNSSIAEQTFSWFRGYASTFNVKNPLTHVFYVLLYVKKHNLLIRKDYLRHLNPFSARAKAAKNARVLIRPASKKYICRRPSASLSSHRVLRKPSKKVIKHHMKKK</sequence>
<dbReference type="Proteomes" id="UP000604046">
    <property type="component" value="Unassembled WGS sequence"/>
</dbReference>
<keyword evidence="4" id="KW-1185">Reference proteome</keyword>
<dbReference type="InterPro" id="IPR011992">
    <property type="entry name" value="EF-hand-dom_pair"/>
</dbReference>
<dbReference type="InterPro" id="IPR018247">
    <property type="entry name" value="EF_Hand_1_Ca_BS"/>
</dbReference>
<protein>
    <recommendedName>
        <fullName evidence="2">EF-hand domain-containing protein</fullName>
    </recommendedName>
</protein>
<dbReference type="SMART" id="SM00054">
    <property type="entry name" value="EFh"/>
    <property type="match status" value="2"/>
</dbReference>
<dbReference type="Gene3D" id="1.10.238.10">
    <property type="entry name" value="EF-hand"/>
    <property type="match status" value="1"/>
</dbReference>
<dbReference type="CDD" id="cd00051">
    <property type="entry name" value="EFh"/>
    <property type="match status" value="1"/>
</dbReference>
<dbReference type="PROSITE" id="PS00018">
    <property type="entry name" value="EF_HAND_1"/>
    <property type="match status" value="1"/>
</dbReference>
<dbReference type="GO" id="GO:0005509">
    <property type="term" value="F:calcium ion binding"/>
    <property type="evidence" value="ECO:0007669"/>
    <property type="project" value="InterPro"/>
</dbReference>
<dbReference type="InterPro" id="IPR002048">
    <property type="entry name" value="EF_hand_dom"/>
</dbReference>
<proteinExistence type="predicted"/>
<dbReference type="EMBL" id="CAJNDS010002113">
    <property type="protein sequence ID" value="CAE7334722.1"/>
    <property type="molecule type" value="Genomic_DNA"/>
</dbReference>
<evidence type="ECO:0000313" key="4">
    <source>
        <dbReference type="Proteomes" id="UP000604046"/>
    </source>
</evidence>
<organism evidence="3 4">
    <name type="scientific">Symbiodinium natans</name>
    <dbReference type="NCBI Taxonomy" id="878477"/>
    <lineage>
        <taxon>Eukaryota</taxon>
        <taxon>Sar</taxon>
        <taxon>Alveolata</taxon>
        <taxon>Dinophyceae</taxon>
        <taxon>Suessiales</taxon>
        <taxon>Symbiodiniaceae</taxon>
        <taxon>Symbiodinium</taxon>
    </lineage>
</organism>
<keyword evidence="1" id="KW-0106">Calcium</keyword>
<name>A0A812NZQ1_9DINO</name>
<dbReference type="OrthoDB" id="434003at2759"/>
<evidence type="ECO:0000259" key="2">
    <source>
        <dbReference type="PROSITE" id="PS50222"/>
    </source>
</evidence>
<feature type="domain" description="EF-hand" evidence="2">
    <location>
        <begin position="97"/>
        <end position="132"/>
    </location>
</feature>
<comment type="caution">
    <text evidence="3">The sequence shown here is derived from an EMBL/GenBank/DDBJ whole genome shotgun (WGS) entry which is preliminary data.</text>
</comment>
<dbReference type="PROSITE" id="PS50222">
    <property type="entry name" value="EF_HAND_2"/>
    <property type="match status" value="1"/>
</dbReference>
<dbReference type="Gene3D" id="1.10.287.70">
    <property type="match status" value="1"/>
</dbReference>
<evidence type="ECO:0000313" key="3">
    <source>
        <dbReference type="EMBL" id="CAE7334722.1"/>
    </source>
</evidence>
<dbReference type="SUPFAM" id="SSF47473">
    <property type="entry name" value="EF-hand"/>
    <property type="match status" value="1"/>
</dbReference>
<evidence type="ECO:0000256" key="1">
    <source>
        <dbReference type="ARBA" id="ARBA00022837"/>
    </source>
</evidence>
<accession>A0A812NZQ1</accession>